<dbReference type="Proteomes" id="UP001160334">
    <property type="component" value="Unassembled WGS sequence"/>
</dbReference>
<evidence type="ECO:0000259" key="1">
    <source>
        <dbReference type="PROSITE" id="PS51186"/>
    </source>
</evidence>
<proteinExistence type="predicted"/>
<feature type="domain" description="N-acetyltransferase" evidence="1">
    <location>
        <begin position="14"/>
        <end position="171"/>
    </location>
</feature>
<dbReference type="InterPro" id="IPR016181">
    <property type="entry name" value="Acyl_CoA_acyltransferase"/>
</dbReference>
<dbReference type="EMBL" id="JARXVC010000023">
    <property type="protein sequence ID" value="MDH6284502.1"/>
    <property type="molecule type" value="Genomic_DNA"/>
</dbReference>
<sequence length="182" mass="19876">MTNPATIEDATTDTALRKVGQFFASHISDVSLRAMGTTELRAAIDPTSVALFIRENGGTVAAINSHAPIGFATGAAQIRGDPEPAYRLVLETKLLEHLAVAPRHRGRGHAHALIDEAEQRHRATGETDVWFGFVDDRERAALGLYQHMGFQIAQTPADLPGAANLIRRSHISRVGTWIYKQF</sequence>
<name>A0ABT6MJK9_9NOCA</name>
<dbReference type="Gene3D" id="3.40.630.30">
    <property type="match status" value="1"/>
</dbReference>
<dbReference type="RefSeq" id="WP_280763720.1">
    <property type="nucleotide sequence ID" value="NZ_JARXVC010000023.1"/>
</dbReference>
<dbReference type="PROSITE" id="PS51186">
    <property type="entry name" value="GNAT"/>
    <property type="match status" value="1"/>
</dbReference>
<dbReference type="Pfam" id="PF00583">
    <property type="entry name" value="Acetyltransf_1"/>
    <property type="match status" value="1"/>
</dbReference>
<evidence type="ECO:0000313" key="3">
    <source>
        <dbReference type="Proteomes" id="UP001160334"/>
    </source>
</evidence>
<reference evidence="2 3" key="1">
    <citation type="submission" date="2023-04" db="EMBL/GenBank/DDBJ databases">
        <title>Forest soil microbial communities from Buena Vista Peninsula, Colon Province, Panama.</title>
        <authorList>
            <person name="Bouskill N."/>
        </authorList>
    </citation>
    <scope>NUCLEOTIDE SEQUENCE [LARGE SCALE GENOMIC DNA]</scope>
    <source>
        <strain evidence="2 3">CFH S0262</strain>
    </source>
</reference>
<keyword evidence="3" id="KW-1185">Reference proteome</keyword>
<comment type="caution">
    <text evidence="2">The sequence shown here is derived from an EMBL/GenBank/DDBJ whole genome shotgun (WGS) entry which is preliminary data.</text>
</comment>
<organism evidence="2 3">
    <name type="scientific">Prescottella agglutinans</name>
    <dbReference type="NCBI Taxonomy" id="1644129"/>
    <lineage>
        <taxon>Bacteria</taxon>
        <taxon>Bacillati</taxon>
        <taxon>Actinomycetota</taxon>
        <taxon>Actinomycetes</taxon>
        <taxon>Mycobacteriales</taxon>
        <taxon>Nocardiaceae</taxon>
        <taxon>Prescottella</taxon>
    </lineage>
</organism>
<dbReference type="SUPFAM" id="SSF55729">
    <property type="entry name" value="Acyl-CoA N-acyltransferases (Nat)"/>
    <property type="match status" value="1"/>
</dbReference>
<evidence type="ECO:0000313" key="2">
    <source>
        <dbReference type="EMBL" id="MDH6284502.1"/>
    </source>
</evidence>
<accession>A0ABT6MJK9</accession>
<gene>
    <name evidence="2" type="ORF">M2280_005762</name>
</gene>
<protein>
    <submittedName>
        <fullName evidence="2">GNAT superfamily N-acetyltransferase</fullName>
    </submittedName>
</protein>
<dbReference type="CDD" id="cd04301">
    <property type="entry name" value="NAT_SF"/>
    <property type="match status" value="1"/>
</dbReference>
<dbReference type="InterPro" id="IPR000182">
    <property type="entry name" value="GNAT_dom"/>
</dbReference>